<evidence type="ECO:0000313" key="3">
    <source>
        <dbReference type="EMBL" id="MCL6275067.1"/>
    </source>
</evidence>
<dbReference type="RefSeq" id="WP_249658255.1">
    <property type="nucleotide sequence ID" value="NZ_JAMFMA010000003.1"/>
</dbReference>
<feature type="chain" id="PRO_5045838439" description="Outer membrane protein beta-barrel domain-containing protein" evidence="2">
    <location>
        <begin position="23"/>
        <end position="374"/>
    </location>
</feature>
<reference evidence="3 4" key="1">
    <citation type="submission" date="2022-05" db="EMBL/GenBank/DDBJ databases">
        <authorList>
            <person name="Park J.-S."/>
        </authorList>
    </citation>
    <scope>NUCLEOTIDE SEQUENCE [LARGE SCALE GENOMIC DNA]</scope>
    <source>
        <strain evidence="3 4">2012CJ35-5</strain>
    </source>
</reference>
<accession>A0ABT0PUL4</accession>
<gene>
    <name evidence="3" type="ORF">M3P19_13690</name>
</gene>
<name>A0ABT0PUL4_9FLAO</name>
<dbReference type="EMBL" id="JAMFMA010000003">
    <property type="protein sequence ID" value="MCL6275067.1"/>
    <property type="molecule type" value="Genomic_DNA"/>
</dbReference>
<keyword evidence="4" id="KW-1185">Reference proteome</keyword>
<keyword evidence="1" id="KW-0175">Coiled coil</keyword>
<sequence>MRIITIYLSAFLLLLITQQMTGQEDYKRQIEKLKDKKEQIAHEEKEALKEEVRDINDRMDNGDLSEDEAKLLKAEVAKKRALNIENRVAIIDNQIAILERNKGRGISILDGDTQFFEEDGFSIRIDGEPIFIGNHRRWEREVKYDRRTHSDLVVAFGLNNAIIEGESFNDSPYTLFGSKFFEIGYSWTTRVFKNTNWLRFRYGISFQFNGLKTNNQVFSVVQNPDILNSSSVVLTDVRSFTSSGSFKKVKLRKDSFIIPLFLEFGPSVRKDHGNYFRYSTRDQFKIGLGVFYGYNYKTIQKIKEGDAVVEDFEYLQSLYPLSNSVDTGDIGGISAYAGVGEMTLYFKYEINDLFFESFDQPNQNNISLGLRFDL</sequence>
<protein>
    <recommendedName>
        <fullName evidence="5">Outer membrane protein beta-barrel domain-containing protein</fullName>
    </recommendedName>
</protein>
<dbReference type="Proteomes" id="UP001203607">
    <property type="component" value="Unassembled WGS sequence"/>
</dbReference>
<evidence type="ECO:0000256" key="2">
    <source>
        <dbReference type="SAM" id="SignalP"/>
    </source>
</evidence>
<evidence type="ECO:0008006" key="5">
    <source>
        <dbReference type="Google" id="ProtNLM"/>
    </source>
</evidence>
<feature type="signal peptide" evidence="2">
    <location>
        <begin position="1"/>
        <end position="22"/>
    </location>
</feature>
<evidence type="ECO:0000313" key="4">
    <source>
        <dbReference type="Proteomes" id="UP001203607"/>
    </source>
</evidence>
<evidence type="ECO:0000256" key="1">
    <source>
        <dbReference type="SAM" id="Coils"/>
    </source>
</evidence>
<comment type="caution">
    <text evidence="3">The sequence shown here is derived from an EMBL/GenBank/DDBJ whole genome shotgun (WGS) entry which is preliminary data.</text>
</comment>
<keyword evidence="2" id="KW-0732">Signal</keyword>
<feature type="coiled-coil region" evidence="1">
    <location>
        <begin position="23"/>
        <end position="101"/>
    </location>
</feature>
<organism evidence="3 4">
    <name type="scientific">Flagellimonas spongiicola</name>
    <dbReference type="NCBI Taxonomy" id="2942208"/>
    <lineage>
        <taxon>Bacteria</taxon>
        <taxon>Pseudomonadati</taxon>
        <taxon>Bacteroidota</taxon>
        <taxon>Flavobacteriia</taxon>
        <taxon>Flavobacteriales</taxon>
        <taxon>Flavobacteriaceae</taxon>
        <taxon>Flagellimonas</taxon>
    </lineage>
</organism>
<proteinExistence type="predicted"/>